<gene>
    <name evidence="9" type="ORF">K2173_000902</name>
</gene>
<dbReference type="EMBL" id="JAIWQS010000003">
    <property type="protein sequence ID" value="KAJ8769127.1"/>
    <property type="molecule type" value="Genomic_DNA"/>
</dbReference>
<dbReference type="Pfam" id="PF00069">
    <property type="entry name" value="Pkinase"/>
    <property type="match status" value="1"/>
</dbReference>
<keyword evidence="7" id="KW-1133">Transmembrane helix</keyword>
<keyword evidence="7" id="KW-0472">Membrane</keyword>
<keyword evidence="4 5" id="KW-0067">ATP-binding</keyword>
<dbReference type="FunFam" id="3.40.50.620:FF:000177">
    <property type="entry name" value="probable receptor-like serine/threonine-protein kinase At5g57670"/>
    <property type="match status" value="1"/>
</dbReference>
<dbReference type="SUPFAM" id="SSF56112">
    <property type="entry name" value="Protein kinase-like (PK-like)"/>
    <property type="match status" value="1"/>
</dbReference>
<dbReference type="Gene3D" id="3.40.50.620">
    <property type="entry name" value="HUPs"/>
    <property type="match status" value="1"/>
</dbReference>
<organism evidence="9 10">
    <name type="scientific">Erythroxylum novogranatense</name>
    <dbReference type="NCBI Taxonomy" id="1862640"/>
    <lineage>
        <taxon>Eukaryota</taxon>
        <taxon>Viridiplantae</taxon>
        <taxon>Streptophyta</taxon>
        <taxon>Embryophyta</taxon>
        <taxon>Tracheophyta</taxon>
        <taxon>Spermatophyta</taxon>
        <taxon>Magnoliopsida</taxon>
        <taxon>eudicotyledons</taxon>
        <taxon>Gunneridae</taxon>
        <taxon>Pentapetalae</taxon>
        <taxon>rosids</taxon>
        <taxon>fabids</taxon>
        <taxon>Malpighiales</taxon>
        <taxon>Erythroxylaceae</taxon>
        <taxon>Erythroxylum</taxon>
    </lineage>
</organism>
<sequence>MCEKGSQWGVFRRVLWWRSMKLVSERTVGTAEEDGDGGEGEVVVVGVKLDVQSKELLTWALMKVANPGDRVIALHVLDSVSGGTSSLMSLVKAFDSLLAVYEGFCNLKQVDLKLKVCRGFSVRKILVREAKSSNANKVVVGTSKSPHRIRSSTSVAKYCARKLSKSLSIYAVSNGKFVYTREATVTVVGCSGKDIKLLSDTTYAVVADKLNQVSQSCSGKSQNKNSVHSTSGSLSPNDSKNQLLELYSIQRSDTIPKPNSVALSSSKQRWSLLRRLILGKNSTKRTSLAKWALALSSQNSSSVVYPDQKQYASDTLEGHCFDVEAENGAIVPVGPEVVWSPISPHHGLSDLPEELKGIHEKYSSTCRLFCYEELLSATSNFTPGWFSSHTFDVLIWVFLVCSFSSILGFLTNFFWPFVLENMVGKGGSSHVYKGCLPDGKELAVKILKPSAYMLKEFVSEIEIITKLHHKNLMSLFGFCFEDNKLILVYDFLSRGSLEENLHGNKISDAFGWKERYKVALGVAEALEYVHNYCDKPIVHKDVKSSNILLSDDFEPQLSDFGLASCISSGLCHVTSPDVSGTFGYLAPEYFLHGKVSEKVDVFAFGVVLLELLSGKLPINSENPKCHESLVMWAKPILEGGKISELLDRQVRGDRDDNQIERMVLAATLSIRRSPRSRPDIGLILKLLQGDREAMDSARQQVSASEETDAADGEPHLNNIQSHLRTALLDLEDDCNSVSSTEQDISIEDYLKGRFSRTPSFE</sequence>
<keyword evidence="2 5" id="KW-0547">Nucleotide-binding</keyword>
<evidence type="ECO:0000256" key="7">
    <source>
        <dbReference type="SAM" id="Phobius"/>
    </source>
</evidence>
<proteinExistence type="predicted"/>
<dbReference type="InterPro" id="IPR046958">
    <property type="entry name" value="RBK1/2/STUNTED"/>
</dbReference>
<comment type="caution">
    <text evidence="9">The sequence shown here is derived from an EMBL/GenBank/DDBJ whole genome shotgun (WGS) entry which is preliminary data.</text>
</comment>
<dbReference type="InterPro" id="IPR014729">
    <property type="entry name" value="Rossmann-like_a/b/a_fold"/>
</dbReference>
<dbReference type="GO" id="GO:0005524">
    <property type="term" value="F:ATP binding"/>
    <property type="evidence" value="ECO:0007669"/>
    <property type="project" value="UniProtKB-UniRule"/>
</dbReference>
<evidence type="ECO:0000313" key="10">
    <source>
        <dbReference type="Proteomes" id="UP001159364"/>
    </source>
</evidence>
<accession>A0AAV8TQG6</accession>
<dbReference type="FunFam" id="1.10.510.10:FF:000284">
    <property type="entry name" value="Putative receptor-like serine/threonine-protein kinase"/>
    <property type="match status" value="1"/>
</dbReference>
<feature type="transmembrane region" description="Helical" evidence="7">
    <location>
        <begin position="393"/>
        <end position="415"/>
    </location>
</feature>
<dbReference type="Proteomes" id="UP001159364">
    <property type="component" value="Linkage Group LG03"/>
</dbReference>
<evidence type="ECO:0000313" key="9">
    <source>
        <dbReference type="EMBL" id="KAJ8769127.1"/>
    </source>
</evidence>
<evidence type="ECO:0000256" key="3">
    <source>
        <dbReference type="ARBA" id="ARBA00022777"/>
    </source>
</evidence>
<dbReference type="PANTHER" id="PTHR47987">
    <property type="entry name" value="OS08G0249100 PROTEIN"/>
    <property type="match status" value="1"/>
</dbReference>
<dbReference type="GO" id="GO:0004672">
    <property type="term" value="F:protein kinase activity"/>
    <property type="evidence" value="ECO:0007669"/>
    <property type="project" value="InterPro"/>
</dbReference>
<protein>
    <recommendedName>
        <fullName evidence="8">Protein kinase domain-containing protein</fullName>
    </recommendedName>
</protein>
<dbReference type="FunFam" id="3.30.200.20:FF:000268">
    <property type="entry name" value="probable receptor-like serine/threonine-protein kinase At5g57670"/>
    <property type="match status" value="1"/>
</dbReference>
<feature type="domain" description="Protein kinase" evidence="8">
    <location>
        <begin position="417"/>
        <end position="694"/>
    </location>
</feature>
<evidence type="ECO:0000256" key="2">
    <source>
        <dbReference type="ARBA" id="ARBA00022741"/>
    </source>
</evidence>
<feature type="binding site" evidence="5">
    <location>
        <position position="445"/>
    </location>
    <ligand>
        <name>ATP</name>
        <dbReference type="ChEBI" id="CHEBI:30616"/>
    </ligand>
</feature>
<dbReference type="CDD" id="cd00293">
    <property type="entry name" value="USP-like"/>
    <property type="match status" value="1"/>
</dbReference>
<dbReference type="PROSITE" id="PS00107">
    <property type="entry name" value="PROTEIN_KINASE_ATP"/>
    <property type="match status" value="1"/>
</dbReference>
<dbReference type="AlphaFoldDB" id="A0AAV8TQG6"/>
<dbReference type="SUPFAM" id="SSF52402">
    <property type="entry name" value="Adenine nucleotide alpha hydrolases-like"/>
    <property type="match status" value="1"/>
</dbReference>
<dbReference type="PANTHER" id="PTHR47987:SF5">
    <property type="entry name" value="PROTEIN KINASE DOMAIN-CONTAINING PROTEIN"/>
    <property type="match status" value="1"/>
</dbReference>
<evidence type="ECO:0000256" key="1">
    <source>
        <dbReference type="ARBA" id="ARBA00022679"/>
    </source>
</evidence>
<reference evidence="9 10" key="1">
    <citation type="submission" date="2021-09" db="EMBL/GenBank/DDBJ databases">
        <title>Genomic insights and catalytic innovation underlie evolution of tropane alkaloids biosynthesis.</title>
        <authorList>
            <person name="Wang Y.-J."/>
            <person name="Tian T."/>
            <person name="Huang J.-P."/>
            <person name="Huang S.-X."/>
        </authorList>
    </citation>
    <scope>NUCLEOTIDE SEQUENCE [LARGE SCALE GENOMIC DNA]</scope>
    <source>
        <strain evidence="9">KIB-2018</strain>
        <tissue evidence="9">Leaf</tissue>
    </source>
</reference>
<dbReference type="SMART" id="SM00220">
    <property type="entry name" value="S_TKc"/>
    <property type="match status" value="1"/>
</dbReference>
<dbReference type="InterPro" id="IPR000719">
    <property type="entry name" value="Prot_kinase_dom"/>
</dbReference>
<feature type="region of interest" description="Disordered" evidence="6">
    <location>
        <begin position="216"/>
        <end position="239"/>
    </location>
</feature>
<evidence type="ECO:0000256" key="6">
    <source>
        <dbReference type="SAM" id="MobiDB-lite"/>
    </source>
</evidence>
<keyword evidence="10" id="KW-1185">Reference proteome</keyword>
<evidence type="ECO:0000256" key="4">
    <source>
        <dbReference type="ARBA" id="ARBA00022840"/>
    </source>
</evidence>
<dbReference type="Pfam" id="PF00582">
    <property type="entry name" value="Usp"/>
    <property type="match status" value="1"/>
</dbReference>
<dbReference type="PROSITE" id="PS00108">
    <property type="entry name" value="PROTEIN_KINASE_ST"/>
    <property type="match status" value="1"/>
</dbReference>
<evidence type="ECO:0000259" key="8">
    <source>
        <dbReference type="PROSITE" id="PS50011"/>
    </source>
</evidence>
<dbReference type="InterPro" id="IPR008271">
    <property type="entry name" value="Ser/Thr_kinase_AS"/>
</dbReference>
<dbReference type="Gene3D" id="3.30.200.20">
    <property type="entry name" value="Phosphorylase Kinase, domain 1"/>
    <property type="match status" value="1"/>
</dbReference>
<keyword evidence="1" id="KW-0808">Transferase</keyword>
<dbReference type="InterPro" id="IPR011009">
    <property type="entry name" value="Kinase-like_dom_sf"/>
</dbReference>
<dbReference type="PROSITE" id="PS50011">
    <property type="entry name" value="PROTEIN_KINASE_DOM"/>
    <property type="match status" value="1"/>
</dbReference>
<dbReference type="InterPro" id="IPR006016">
    <property type="entry name" value="UspA"/>
</dbReference>
<dbReference type="InterPro" id="IPR017441">
    <property type="entry name" value="Protein_kinase_ATP_BS"/>
</dbReference>
<keyword evidence="7" id="KW-0812">Transmembrane</keyword>
<keyword evidence="3" id="KW-0418">Kinase</keyword>
<evidence type="ECO:0000256" key="5">
    <source>
        <dbReference type="PROSITE-ProRule" id="PRU10141"/>
    </source>
</evidence>
<dbReference type="Gene3D" id="1.10.510.10">
    <property type="entry name" value="Transferase(Phosphotransferase) domain 1"/>
    <property type="match status" value="1"/>
</dbReference>
<name>A0AAV8TQG6_9ROSI</name>